<dbReference type="InterPro" id="IPR039537">
    <property type="entry name" value="Retrotran_Ty1/copia-like"/>
</dbReference>
<proteinExistence type="predicted"/>
<accession>A0A371IBR4</accession>
<sequence>MHQGKKTNIRKLGPEKVKDVLELIHSDIGDDYFRYNYLYLIHEKSQSQDVFKFFKVEVDLQFGKKIKAVKFDRGGEYYGRYDRLGEQRPWSFAIFS</sequence>
<dbReference type="Proteomes" id="UP000257109">
    <property type="component" value="Unassembled WGS sequence"/>
</dbReference>
<evidence type="ECO:0000313" key="2">
    <source>
        <dbReference type="Proteomes" id="UP000257109"/>
    </source>
</evidence>
<dbReference type="InterPro" id="IPR012337">
    <property type="entry name" value="RNaseH-like_sf"/>
</dbReference>
<dbReference type="AlphaFoldDB" id="A0A371IBR4"/>
<name>A0A371IBR4_MUCPR</name>
<evidence type="ECO:0000313" key="1">
    <source>
        <dbReference type="EMBL" id="RDY12486.1"/>
    </source>
</evidence>
<dbReference type="OrthoDB" id="1935865at2759"/>
<organism evidence="1 2">
    <name type="scientific">Mucuna pruriens</name>
    <name type="common">Velvet bean</name>
    <name type="synonym">Dolichos pruriens</name>
    <dbReference type="NCBI Taxonomy" id="157652"/>
    <lineage>
        <taxon>Eukaryota</taxon>
        <taxon>Viridiplantae</taxon>
        <taxon>Streptophyta</taxon>
        <taxon>Embryophyta</taxon>
        <taxon>Tracheophyta</taxon>
        <taxon>Spermatophyta</taxon>
        <taxon>Magnoliopsida</taxon>
        <taxon>eudicotyledons</taxon>
        <taxon>Gunneridae</taxon>
        <taxon>Pentapetalae</taxon>
        <taxon>rosids</taxon>
        <taxon>fabids</taxon>
        <taxon>Fabales</taxon>
        <taxon>Fabaceae</taxon>
        <taxon>Papilionoideae</taxon>
        <taxon>50 kb inversion clade</taxon>
        <taxon>NPAAA clade</taxon>
        <taxon>indigoferoid/millettioid clade</taxon>
        <taxon>Phaseoleae</taxon>
        <taxon>Mucuna</taxon>
    </lineage>
</organism>
<reference evidence="1" key="1">
    <citation type="submission" date="2018-05" db="EMBL/GenBank/DDBJ databases">
        <title>Draft genome of Mucuna pruriens seed.</title>
        <authorList>
            <person name="Nnadi N.E."/>
            <person name="Vos R."/>
            <person name="Hasami M.H."/>
            <person name="Devisetty U.K."/>
            <person name="Aguiy J.C."/>
        </authorList>
    </citation>
    <scope>NUCLEOTIDE SEQUENCE [LARGE SCALE GENOMIC DNA]</scope>
    <source>
        <strain evidence="1">JCA_2017</strain>
    </source>
</reference>
<dbReference type="PANTHER" id="PTHR42648">
    <property type="entry name" value="TRANSPOSASE, PUTATIVE-RELATED"/>
    <property type="match status" value="1"/>
</dbReference>
<dbReference type="PANTHER" id="PTHR42648:SF28">
    <property type="entry name" value="TRANSPOSON-ENCODED PROTEIN WITH RIBONUCLEASE H-LIKE AND RETROVIRUS ZINC FINGER-LIKE DOMAINS"/>
    <property type="match status" value="1"/>
</dbReference>
<evidence type="ECO:0008006" key="3">
    <source>
        <dbReference type="Google" id="ProtNLM"/>
    </source>
</evidence>
<protein>
    <recommendedName>
        <fullName evidence="3">Integrase catalytic domain-containing protein</fullName>
    </recommendedName>
</protein>
<gene>
    <name evidence="1" type="ORF">CR513_02711</name>
</gene>
<comment type="caution">
    <text evidence="1">The sequence shown here is derived from an EMBL/GenBank/DDBJ whole genome shotgun (WGS) entry which is preliminary data.</text>
</comment>
<dbReference type="EMBL" id="QJKJ01000457">
    <property type="protein sequence ID" value="RDY12486.1"/>
    <property type="molecule type" value="Genomic_DNA"/>
</dbReference>
<feature type="non-terminal residue" evidence="1">
    <location>
        <position position="1"/>
    </location>
</feature>
<dbReference type="SUPFAM" id="SSF53098">
    <property type="entry name" value="Ribonuclease H-like"/>
    <property type="match status" value="1"/>
</dbReference>
<keyword evidence="2" id="KW-1185">Reference proteome</keyword>